<dbReference type="Proteomes" id="UP000308705">
    <property type="component" value="Unassembled WGS sequence"/>
</dbReference>
<keyword evidence="1" id="KW-0472">Membrane</keyword>
<evidence type="ECO:0008006" key="4">
    <source>
        <dbReference type="Google" id="ProtNLM"/>
    </source>
</evidence>
<dbReference type="PANTHER" id="PTHR32309">
    <property type="entry name" value="TYROSINE-PROTEIN KINASE"/>
    <property type="match status" value="1"/>
</dbReference>
<dbReference type="OrthoDB" id="3542802at2"/>
<evidence type="ECO:0000256" key="1">
    <source>
        <dbReference type="SAM" id="Phobius"/>
    </source>
</evidence>
<dbReference type="InterPro" id="IPR050445">
    <property type="entry name" value="Bact_polysacc_biosynth/exp"/>
</dbReference>
<keyword evidence="1" id="KW-1133">Transmembrane helix</keyword>
<name>A0A4U3MJK3_9ACTN</name>
<protein>
    <recommendedName>
        <fullName evidence="4">Polysaccharide chain length determinant N-terminal domain-containing protein</fullName>
    </recommendedName>
</protein>
<comment type="caution">
    <text evidence="2">The sequence shown here is derived from an EMBL/GenBank/DDBJ whole genome shotgun (WGS) entry which is preliminary data.</text>
</comment>
<organism evidence="2 3">
    <name type="scientific">Herbidospora galbida</name>
    <dbReference type="NCBI Taxonomy" id="2575442"/>
    <lineage>
        <taxon>Bacteria</taxon>
        <taxon>Bacillati</taxon>
        <taxon>Actinomycetota</taxon>
        <taxon>Actinomycetes</taxon>
        <taxon>Streptosporangiales</taxon>
        <taxon>Streptosporangiaceae</taxon>
        <taxon>Herbidospora</taxon>
    </lineage>
</organism>
<dbReference type="AlphaFoldDB" id="A0A4U3MJK3"/>
<feature type="transmembrane region" description="Helical" evidence="1">
    <location>
        <begin position="21"/>
        <end position="41"/>
    </location>
</feature>
<sequence>MSLPPPHSRDLAEYGSVFRRRWIIALTCLFLGVMGGVALLWTAPTAYLGVAEVQVAPTGLGEPQNVVTARQREALNLDTEAQIAQSSVVATNASRVIGGDPEDLRGQVSVDVPPNSGILRISFTWPDAAGAARGAQAFADAYLAHRLAAAEALLTEQKRAVLAKLRLVNSQLSTALVTMSRHPKGTPQRALAAHQQTVLTRQATALTLRYDVLKTTAVTPGTVITPASPPETASEPRPSLYVGGGLFAGILLGVGAAFARDRSDLRLRTPADVERLTNLALLPQGEEFAAVVTAAGHRSVLVEGLGVEPAHVAWTLEEGFPPGGGVLLVTAGPTDAAVLAVALGRIRAPWVIRSAKSLKRRGVDVLGVIAVDPAGAPGTLAVDALRSQQPPTVDIPQQRRDLL</sequence>
<dbReference type="RefSeq" id="WP_137247633.1">
    <property type="nucleotide sequence ID" value="NZ_SZQA01000012.1"/>
</dbReference>
<evidence type="ECO:0000313" key="2">
    <source>
        <dbReference type="EMBL" id="TKK88176.1"/>
    </source>
</evidence>
<evidence type="ECO:0000313" key="3">
    <source>
        <dbReference type="Proteomes" id="UP000308705"/>
    </source>
</evidence>
<accession>A0A4U3MJK3</accession>
<keyword evidence="1" id="KW-0812">Transmembrane</keyword>
<reference evidence="2 3" key="1">
    <citation type="submission" date="2019-04" db="EMBL/GenBank/DDBJ databases">
        <title>Herbidospora sp. NEAU-GS14.nov., a novel actinomycete isolated from soil.</title>
        <authorList>
            <person name="Han L."/>
        </authorList>
    </citation>
    <scope>NUCLEOTIDE SEQUENCE [LARGE SCALE GENOMIC DNA]</scope>
    <source>
        <strain evidence="2 3">NEAU-GS14</strain>
    </source>
</reference>
<dbReference type="PANTHER" id="PTHR32309:SF31">
    <property type="entry name" value="CAPSULAR EXOPOLYSACCHARIDE FAMILY"/>
    <property type="match status" value="1"/>
</dbReference>
<keyword evidence="3" id="KW-1185">Reference proteome</keyword>
<proteinExistence type="predicted"/>
<dbReference type="EMBL" id="SZQA01000012">
    <property type="protein sequence ID" value="TKK88176.1"/>
    <property type="molecule type" value="Genomic_DNA"/>
</dbReference>
<gene>
    <name evidence="2" type="ORF">FDA94_14815</name>
</gene>